<keyword evidence="1" id="KW-0472">Membrane</keyword>
<sequence length="71" mass="7895">MSSHSVYALKYRLELVSTLLTTRAVIFASLLACYMPSPFIGEHVNRCCSAVGWVNMIFFVSCCSGPYPKVK</sequence>
<keyword evidence="1" id="KW-0812">Transmembrane</keyword>
<dbReference type="EMBL" id="JAUEPT010000083">
    <property type="protein sequence ID" value="KAK0433297.1"/>
    <property type="molecule type" value="Genomic_DNA"/>
</dbReference>
<evidence type="ECO:0000313" key="3">
    <source>
        <dbReference type="Proteomes" id="UP001175226"/>
    </source>
</evidence>
<keyword evidence="1" id="KW-1133">Transmembrane helix</keyword>
<feature type="transmembrane region" description="Helical" evidence="1">
    <location>
        <begin position="15"/>
        <end position="35"/>
    </location>
</feature>
<keyword evidence="3" id="KW-1185">Reference proteome</keyword>
<protein>
    <submittedName>
        <fullName evidence="2">Uncharacterized protein</fullName>
    </submittedName>
</protein>
<evidence type="ECO:0000313" key="2">
    <source>
        <dbReference type="EMBL" id="KAK0433297.1"/>
    </source>
</evidence>
<reference evidence="2" key="1">
    <citation type="submission" date="2023-06" db="EMBL/GenBank/DDBJ databases">
        <authorList>
            <consortium name="Lawrence Berkeley National Laboratory"/>
            <person name="Ahrendt S."/>
            <person name="Sahu N."/>
            <person name="Indic B."/>
            <person name="Wong-Bajracharya J."/>
            <person name="Merenyi Z."/>
            <person name="Ke H.-M."/>
            <person name="Monk M."/>
            <person name="Kocsube S."/>
            <person name="Drula E."/>
            <person name="Lipzen A."/>
            <person name="Balint B."/>
            <person name="Henrissat B."/>
            <person name="Andreopoulos B."/>
            <person name="Martin F.M."/>
            <person name="Harder C.B."/>
            <person name="Rigling D."/>
            <person name="Ford K.L."/>
            <person name="Foster G.D."/>
            <person name="Pangilinan J."/>
            <person name="Papanicolaou A."/>
            <person name="Barry K."/>
            <person name="LaButti K."/>
            <person name="Viragh M."/>
            <person name="Koriabine M."/>
            <person name="Yan M."/>
            <person name="Riley R."/>
            <person name="Champramary S."/>
            <person name="Plett K.L."/>
            <person name="Tsai I.J."/>
            <person name="Slot J."/>
            <person name="Sipos G."/>
            <person name="Plett J."/>
            <person name="Nagy L.G."/>
            <person name="Grigoriev I.V."/>
        </authorList>
    </citation>
    <scope>NUCLEOTIDE SEQUENCE</scope>
    <source>
        <strain evidence="2">FPL87.14</strain>
    </source>
</reference>
<feature type="transmembrane region" description="Helical" evidence="1">
    <location>
        <begin position="47"/>
        <end position="67"/>
    </location>
</feature>
<accession>A0AA39IZC9</accession>
<comment type="caution">
    <text evidence="2">The sequence shown here is derived from an EMBL/GenBank/DDBJ whole genome shotgun (WGS) entry which is preliminary data.</text>
</comment>
<gene>
    <name evidence="2" type="ORF">EV421DRAFT_1442247</name>
</gene>
<organism evidence="2 3">
    <name type="scientific">Armillaria borealis</name>
    <dbReference type="NCBI Taxonomy" id="47425"/>
    <lineage>
        <taxon>Eukaryota</taxon>
        <taxon>Fungi</taxon>
        <taxon>Dikarya</taxon>
        <taxon>Basidiomycota</taxon>
        <taxon>Agaricomycotina</taxon>
        <taxon>Agaricomycetes</taxon>
        <taxon>Agaricomycetidae</taxon>
        <taxon>Agaricales</taxon>
        <taxon>Marasmiineae</taxon>
        <taxon>Physalacriaceae</taxon>
        <taxon>Armillaria</taxon>
    </lineage>
</organism>
<evidence type="ECO:0000256" key="1">
    <source>
        <dbReference type="SAM" id="Phobius"/>
    </source>
</evidence>
<name>A0AA39IZC9_9AGAR</name>
<dbReference type="Proteomes" id="UP001175226">
    <property type="component" value="Unassembled WGS sequence"/>
</dbReference>
<proteinExistence type="predicted"/>
<dbReference type="AlphaFoldDB" id="A0AA39IZC9"/>